<comment type="caution">
    <text evidence="3">The sequence shown here is derived from an EMBL/GenBank/DDBJ whole genome shotgun (WGS) entry which is preliminary data.</text>
</comment>
<dbReference type="InterPro" id="IPR045864">
    <property type="entry name" value="aa-tRNA-synth_II/BPL/LPL"/>
</dbReference>
<name>A0A7K1XVA7_9SPHI</name>
<keyword evidence="1 3" id="KW-0436">Ligase</keyword>
<evidence type="ECO:0000313" key="3">
    <source>
        <dbReference type="EMBL" id="MXV14912.1"/>
    </source>
</evidence>
<keyword evidence="4" id="KW-1185">Reference proteome</keyword>
<dbReference type="GO" id="GO:0004077">
    <property type="term" value="F:biotin--[biotin carboxyl-carrier protein] ligase activity"/>
    <property type="evidence" value="ECO:0007669"/>
    <property type="project" value="UniProtKB-EC"/>
</dbReference>
<reference evidence="3 4" key="1">
    <citation type="submission" date="2019-11" db="EMBL/GenBank/DDBJ databases">
        <title>Pedobacter sp. HMF7056 Genome sequencing and assembly.</title>
        <authorList>
            <person name="Kang H."/>
            <person name="Kim H."/>
            <person name="Joh K."/>
        </authorList>
    </citation>
    <scope>NUCLEOTIDE SEQUENCE [LARGE SCALE GENOMIC DNA]</scope>
    <source>
        <strain evidence="3 4">HMF7056</strain>
    </source>
</reference>
<accession>A0A7K1XVA7</accession>
<dbReference type="SUPFAM" id="SSF55681">
    <property type="entry name" value="Class II aaRS and biotin synthetases"/>
    <property type="match status" value="1"/>
</dbReference>
<dbReference type="Pfam" id="PF03099">
    <property type="entry name" value="BPL_LplA_LipB"/>
    <property type="match status" value="1"/>
</dbReference>
<evidence type="ECO:0000256" key="1">
    <source>
        <dbReference type="ARBA" id="ARBA00022598"/>
    </source>
</evidence>
<dbReference type="InterPro" id="IPR004408">
    <property type="entry name" value="Biotin_CoA_COase_ligase"/>
</dbReference>
<organism evidence="3 4">
    <name type="scientific">Hufsiella ginkgonis</name>
    <dbReference type="NCBI Taxonomy" id="2695274"/>
    <lineage>
        <taxon>Bacteria</taxon>
        <taxon>Pseudomonadati</taxon>
        <taxon>Bacteroidota</taxon>
        <taxon>Sphingobacteriia</taxon>
        <taxon>Sphingobacteriales</taxon>
        <taxon>Sphingobacteriaceae</taxon>
        <taxon>Hufsiella</taxon>
    </lineage>
</organism>
<evidence type="ECO:0000313" key="4">
    <source>
        <dbReference type="Proteomes" id="UP000451233"/>
    </source>
</evidence>
<protein>
    <submittedName>
        <fullName evidence="3">Biotin--[acetyl-CoA-carboxylase] ligase</fullName>
        <ecNumber evidence="3">6.3.4.15</ecNumber>
    </submittedName>
</protein>
<proteinExistence type="predicted"/>
<dbReference type="PANTHER" id="PTHR12835:SF5">
    <property type="entry name" value="BIOTIN--PROTEIN LIGASE"/>
    <property type="match status" value="1"/>
</dbReference>
<dbReference type="Gene3D" id="3.30.930.10">
    <property type="entry name" value="Bira Bifunctional Protein, Domain 2"/>
    <property type="match status" value="1"/>
</dbReference>
<dbReference type="EMBL" id="WVHS01000001">
    <property type="protein sequence ID" value="MXV14912.1"/>
    <property type="molecule type" value="Genomic_DNA"/>
</dbReference>
<dbReference type="GO" id="GO:0005737">
    <property type="term" value="C:cytoplasm"/>
    <property type="evidence" value="ECO:0007669"/>
    <property type="project" value="TreeGrafter"/>
</dbReference>
<dbReference type="AlphaFoldDB" id="A0A7K1XVA7"/>
<dbReference type="PROSITE" id="PS51733">
    <property type="entry name" value="BPL_LPL_CATALYTIC"/>
    <property type="match status" value="1"/>
</dbReference>
<dbReference type="EC" id="6.3.4.15" evidence="3"/>
<feature type="domain" description="BPL/LPL catalytic" evidence="2">
    <location>
        <begin position="1"/>
        <end position="191"/>
    </location>
</feature>
<dbReference type="Proteomes" id="UP000451233">
    <property type="component" value="Unassembled WGS sequence"/>
</dbReference>
<dbReference type="RefSeq" id="WP_160905853.1">
    <property type="nucleotide sequence ID" value="NZ_WVHS01000001.1"/>
</dbReference>
<evidence type="ECO:0000259" key="2">
    <source>
        <dbReference type="PROSITE" id="PS51733"/>
    </source>
</evidence>
<dbReference type="InterPro" id="IPR004143">
    <property type="entry name" value="BPL_LPL_catalytic"/>
</dbReference>
<sequence length="258" mass="29134">MQNNTFSGLFVGQNIISLKTIDSTNNYLRDELSKSAPLPEGTVIMAEAQTAGRGQLTNTWHSEPGKNLTFSLLLRPGFINPADQFILNKCISVALNEVLQRILGNKAAIKWPNDIYFGSGKLGGMLIENIIRGSQWKYAIIGIGLNVNQEAFPDSLRNATSIAKILQSNYDLTILLSEICSHIEGWYLRLKSGHREEISRRYREKLYRLNEPHRYRVMKTGEEFTGTITNVTDEGILQLDHEGAQKDYSLKEIEFLNV</sequence>
<gene>
    <name evidence="3" type="ORF">GS398_06350</name>
</gene>
<dbReference type="NCBIfam" id="TIGR00121">
    <property type="entry name" value="birA_ligase"/>
    <property type="match status" value="1"/>
</dbReference>
<dbReference type="CDD" id="cd16442">
    <property type="entry name" value="BPL"/>
    <property type="match status" value="1"/>
</dbReference>
<dbReference type="PANTHER" id="PTHR12835">
    <property type="entry name" value="BIOTIN PROTEIN LIGASE"/>
    <property type="match status" value="1"/>
</dbReference>